<dbReference type="Proteomes" id="UP001374599">
    <property type="component" value="Unassembled WGS sequence"/>
</dbReference>
<gene>
    <name evidence="1" type="ORF">AN2V17_15820</name>
</gene>
<protein>
    <submittedName>
        <fullName evidence="1">Uncharacterized protein</fullName>
    </submittedName>
</protein>
<name>A0ACB5UIC3_9FIRM</name>
<proteinExistence type="predicted"/>
<organism evidence="1 2">
    <name type="scientific">Vallitalea maricola</name>
    <dbReference type="NCBI Taxonomy" id="3074433"/>
    <lineage>
        <taxon>Bacteria</taxon>
        <taxon>Bacillati</taxon>
        <taxon>Bacillota</taxon>
        <taxon>Clostridia</taxon>
        <taxon>Lachnospirales</taxon>
        <taxon>Vallitaleaceae</taxon>
        <taxon>Vallitalea</taxon>
    </lineage>
</organism>
<reference evidence="1" key="1">
    <citation type="submission" date="2023-09" db="EMBL/GenBank/DDBJ databases">
        <title>Vallitalea sediminicola and Vallitalea maricola sp. nov., anaerobic bacteria isolated from marine sediment.</title>
        <authorList>
            <person name="Hirano S."/>
            <person name="Maeda A."/>
            <person name="Terahara T."/>
            <person name="Mori K."/>
            <person name="Hamada M."/>
            <person name="Matsumoto R."/>
            <person name="Kobayashi T."/>
        </authorList>
    </citation>
    <scope>NUCLEOTIDE SEQUENCE</scope>
    <source>
        <strain evidence="1">AN17-2</strain>
    </source>
</reference>
<accession>A0ACB5UIC3</accession>
<sequence>MYKQKYRNVTNDCKKKEKERNKLLKKIKDSKKTVIKGRKDLMNTNLTEEQRKELRKKIMQAEENLETNLEIIQEKEEELFNNCLACRILEGGYWNTGFKYIHWSYFNACNIKEFKQMDGIIYDDEGKKIKGDYIKLTSVNLTGKLIISGEAKMKGEVGKFQLKMINAQHFKLKVFKTTVNYIIYDCYRKYIVESIDNKIYG</sequence>
<comment type="caution">
    <text evidence="1">The sequence shown here is derived from an EMBL/GenBank/DDBJ whole genome shotgun (WGS) entry which is preliminary data.</text>
</comment>
<evidence type="ECO:0000313" key="2">
    <source>
        <dbReference type="Proteomes" id="UP001374599"/>
    </source>
</evidence>
<keyword evidence="2" id="KW-1185">Reference proteome</keyword>
<dbReference type="EMBL" id="BTPU01000025">
    <property type="protein sequence ID" value="GMQ62350.1"/>
    <property type="molecule type" value="Genomic_DNA"/>
</dbReference>
<evidence type="ECO:0000313" key="1">
    <source>
        <dbReference type="EMBL" id="GMQ62350.1"/>
    </source>
</evidence>